<evidence type="ECO:0000313" key="2">
    <source>
        <dbReference type="EMBL" id="QQK75126.1"/>
    </source>
</evidence>
<dbReference type="EMBL" id="CP054705">
    <property type="protein sequence ID" value="QQK75064.1"/>
    <property type="molecule type" value="Genomic_DNA"/>
</dbReference>
<dbReference type="EMBL" id="CP054705">
    <property type="protein sequence ID" value="QQK75126.1"/>
    <property type="molecule type" value="Genomic_DNA"/>
</dbReference>
<dbReference type="KEGG" id="scia:HUG15_05575"/>
<name>A0A7T7CAT8_9BACI</name>
<keyword evidence="3" id="KW-1185">Reference proteome</keyword>
<dbReference type="KEGG" id="scia:HUG15_05240"/>
<dbReference type="Proteomes" id="UP000595823">
    <property type="component" value="Chromosome"/>
</dbReference>
<sequence length="100" mass="11652">MSYKVAVMETARELDYVWGELQSAGCIGVSRNFLTGQMEIQMREDAFFQLFSKYEIEPWEHEGSENEYHVKALNGDLIFFTLLTESEYQYYVQNADQAAT</sequence>
<dbReference type="AlphaFoldDB" id="A0A7T7CAT8"/>
<dbReference type="RefSeq" id="WP_200127631.1">
    <property type="nucleotide sequence ID" value="NZ_CP054705.1"/>
</dbReference>
<protein>
    <submittedName>
        <fullName evidence="1">Uncharacterized protein</fullName>
    </submittedName>
</protein>
<evidence type="ECO:0000313" key="3">
    <source>
        <dbReference type="Proteomes" id="UP000595823"/>
    </source>
</evidence>
<evidence type="ECO:0000313" key="1">
    <source>
        <dbReference type="EMBL" id="QQK75064.1"/>
    </source>
</evidence>
<organism evidence="1 3">
    <name type="scientific">Salicibibacter cibarius</name>
    <dbReference type="NCBI Taxonomy" id="2743000"/>
    <lineage>
        <taxon>Bacteria</taxon>
        <taxon>Bacillati</taxon>
        <taxon>Bacillota</taxon>
        <taxon>Bacilli</taxon>
        <taxon>Bacillales</taxon>
        <taxon>Bacillaceae</taxon>
        <taxon>Salicibibacter</taxon>
    </lineage>
</organism>
<reference evidence="1 3" key="1">
    <citation type="submission" date="2020-06" db="EMBL/GenBank/DDBJ databases">
        <title>Genomic analysis of Salicibibacter sp. NKC5-3.</title>
        <authorList>
            <person name="Oh Y.J."/>
        </authorList>
    </citation>
    <scope>NUCLEOTIDE SEQUENCE [LARGE SCALE GENOMIC DNA]</scope>
    <source>
        <strain evidence="1 3">NKC5-3</strain>
    </source>
</reference>
<proteinExistence type="predicted"/>
<accession>A0A7T7CAT8</accession>
<gene>
    <name evidence="1" type="ORF">HUG15_05240</name>
    <name evidence="2" type="ORF">HUG15_05575</name>
</gene>